<keyword evidence="3" id="KW-1185">Reference proteome</keyword>
<dbReference type="AlphaFoldDB" id="A0ABD1CNR7"/>
<comment type="caution">
    <text evidence="2">The sequence shown here is derived from an EMBL/GenBank/DDBJ whole genome shotgun (WGS) entry which is preliminary data.</text>
</comment>
<accession>A0ABD1CNR7</accession>
<proteinExistence type="predicted"/>
<dbReference type="EMBL" id="JBEHCU010010529">
    <property type="protein sequence ID" value="KAL1378070.1"/>
    <property type="molecule type" value="Genomic_DNA"/>
</dbReference>
<evidence type="ECO:0000313" key="3">
    <source>
        <dbReference type="Proteomes" id="UP001562425"/>
    </source>
</evidence>
<feature type="chain" id="PRO_5044870435" evidence="1">
    <location>
        <begin position="20"/>
        <end position="30"/>
    </location>
</feature>
<protein>
    <submittedName>
        <fullName evidence="2">Uncharacterized protein</fullName>
    </submittedName>
</protein>
<evidence type="ECO:0000313" key="2">
    <source>
        <dbReference type="EMBL" id="KAL1378070.1"/>
    </source>
</evidence>
<organism evidence="2 3">
    <name type="scientific">Culex pipiens pipiens</name>
    <name type="common">Northern house mosquito</name>
    <dbReference type="NCBI Taxonomy" id="38569"/>
    <lineage>
        <taxon>Eukaryota</taxon>
        <taxon>Metazoa</taxon>
        <taxon>Ecdysozoa</taxon>
        <taxon>Arthropoda</taxon>
        <taxon>Hexapoda</taxon>
        <taxon>Insecta</taxon>
        <taxon>Pterygota</taxon>
        <taxon>Neoptera</taxon>
        <taxon>Endopterygota</taxon>
        <taxon>Diptera</taxon>
        <taxon>Nematocera</taxon>
        <taxon>Culicoidea</taxon>
        <taxon>Culicidae</taxon>
        <taxon>Culicinae</taxon>
        <taxon>Culicini</taxon>
        <taxon>Culex</taxon>
        <taxon>Culex</taxon>
    </lineage>
</organism>
<evidence type="ECO:0000256" key="1">
    <source>
        <dbReference type="SAM" id="SignalP"/>
    </source>
</evidence>
<dbReference type="Proteomes" id="UP001562425">
    <property type="component" value="Unassembled WGS sequence"/>
</dbReference>
<feature type="signal peptide" evidence="1">
    <location>
        <begin position="1"/>
        <end position="19"/>
    </location>
</feature>
<name>A0ABD1CNR7_CULPP</name>
<keyword evidence="1" id="KW-0732">Signal</keyword>
<reference evidence="2 3" key="1">
    <citation type="submission" date="2024-05" db="EMBL/GenBank/DDBJ databases">
        <title>Culex pipiens pipiens assembly and annotation.</title>
        <authorList>
            <person name="Alout H."/>
            <person name="Durand T."/>
        </authorList>
    </citation>
    <scope>NUCLEOTIDE SEQUENCE [LARGE SCALE GENOMIC DNA]</scope>
    <source>
        <strain evidence="2">HA-2024</strain>
        <tissue evidence="2">Whole body</tissue>
    </source>
</reference>
<sequence length="30" mass="3232">MFKVERFVLVLALAVAVSAQWEGGFEGGYG</sequence>
<feature type="non-terminal residue" evidence="2">
    <location>
        <position position="30"/>
    </location>
</feature>
<gene>
    <name evidence="2" type="ORF">pipiens_015837</name>
</gene>